<dbReference type="Pfam" id="PF00672">
    <property type="entry name" value="HAMP"/>
    <property type="match status" value="1"/>
</dbReference>
<dbReference type="SMART" id="SM00304">
    <property type="entry name" value="HAMP"/>
    <property type="match status" value="1"/>
</dbReference>
<evidence type="ECO:0000259" key="5">
    <source>
        <dbReference type="PROSITE" id="PS50111"/>
    </source>
</evidence>
<dbReference type="GO" id="GO:0005886">
    <property type="term" value="C:plasma membrane"/>
    <property type="evidence" value="ECO:0007669"/>
    <property type="project" value="TreeGrafter"/>
</dbReference>
<dbReference type="GO" id="GO:0007165">
    <property type="term" value="P:signal transduction"/>
    <property type="evidence" value="ECO:0007669"/>
    <property type="project" value="UniProtKB-KW"/>
</dbReference>
<dbReference type="InterPro" id="IPR051310">
    <property type="entry name" value="MCP_chemotaxis"/>
</dbReference>
<dbReference type="EMBL" id="SSOC01000005">
    <property type="protein sequence ID" value="THF63986.1"/>
    <property type="molecule type" value="Genomic_DNA"/>
</dbReference>
<feature type="domain" description="HAMP" evidence="6">
    <location>
        <begin position="372"/>
        <end position="424"/>
    </location>
</feature>
<keyword evidence="4" id="KW-0472">Membrane</keyword>
<feature type="transmembrane region" description="Helical" evidence="4">
    <location>
        <begin position="52"/>
        <end position="72"/>
    </location>
</feature>
<dbReference type="GO" id="GO:0006935">
    <property type="term" value="P:chemotaxis"/>
    <property type="evidence" value="ECO:0007669"/>
    <property type="project" value="UniProtKB-KW"/>
</dbReference>
<evidence type="ECO:0000313" key="8">
    <source>
        <dbReference type="EMBL" id="THF63986.1"/>
    </source>
</evidence>
<keyword evidence="4" id="KW-0812">Transmembrane</keyword>
<sequence length="676" mass="71547">MRRPRMVAEAGAAQSRHTTFGLSRTHCPRNKKGGDHAMLFAPFRNTSIRTRLLTAVALLVGGLLYFAVGQMAERIAAARALSTVETLSAVAVRASALIHELQKERGLSAGFLASRGQRFDTELGAQHTLTDRYAAELRDRLAGLAAGFGDPSFAVALGEARAELDRLADMRAKVRALETDGAASFAYYTAAIDRHLALITATHRLSDQQSVSQALLGYLMFIHAKEQAGRERATLNAAFSADAFDAALYRRFIAIVAAQDTYLAAFRDFGGDDARALFQRQQDSVEAREVARMRAVALERAASGGFGIEPAAWFAAITRKIDGMKEVEDLLSAELDARLAALSAEVRAGLWVAGALTAASLLLALWFGLTVRGILASLRGAVQAAERIAGGDLRVRIEVDRQDEAGQLLLSMKHIVERLSRTIGEIRAAADQLTDAATQVSGTAQSLSQSASEQAASVEETSAGIEQISAAIDHASENARTTGEIAGLTAHEANAGGEAVRETVTAMQQIAARTGVVDDIAYQTNLLALNAAIEAARAGAHGKSFAVVAAEVRKLAERAQVAAHEIAELTGHSVNTAESAGGMLEKIVPDVRRTAELVREIAASSAEQASGIGQINTAMSQLSEASQHNASASEQLAATATQMGGQARRLHELLEYFHIAGEAQPSPAAASMARAR</sequence>
<evidence type="ECO:0000256" key="1">
    <source>
        <dbReference type="ARBA" id="ARBA00022500"/>
    </source>
</evidence>
<dbReference type="AlphaFoldDB" id="A0A4S4AVG3"/>
<dbReference type="PROSITE" id="PS50885">
    <property type="entry name" value="HAMP"/>
    <property type="match status" value="1"/>
</dbReference>
<accession>A0A4S4AVG3</accession>
<keyword evidence="3" id="KW-0807">Transducer</keyword>
<dbReference type="PANTHER" id="PTHR43531:SF11">
    <property type="entry name" value="METHYL-ACCEPTING CHEMOTAXIS PROTEIN 3"/>
    <property type="match status" value="1"/>
</dbReference>
<evidence type="ECO:0000256" key="3">
    <source>
        <dbReference type="PROSITE-ProRule" id="PRU00284"/>
    </source>
</evidence>
<dbReference type="Pfam" id="PF08376">
    <property type="entry name" value="NIT"/>
    <property type="match status" value="1"/>
</dbReference>
<dbReference type="Gene3D" id="1.10.287.950">
    <property type="entry name" value="Methyl-accepting chemotaxis protein"/>
    <property type="match status" value="1"/>
</dbReference>
<dbReference type="GO" id="GO:0004888">
    <property type="term" value="F:transmembrane signaling receptor activity"/>
    <property type="evidence" value="ECO:0007669"/>
    <property type="project" value="TreeGrafter"/>
</dbReference>
<evidence type="ECO:0000256" key="4">
    <source>
        <dbReference type="SAM" id="Phobius"/>
    </source>
</evidence>
<dbReference type="PROSITE" id="PS50111">
    <property type="entry name" value="CHEMOTAXIS_TRANSDUC_2"/>
    <property type="match status" value="1"/>
</dbReference>
<dbReference type="CDD" id="cd06225">
    <property type="entry name" value="HAMP"/>
    <property type="match status" value="1"/>
</dbReference>
<keyword evidence="1" id="KW-0145">Chemotaxis</keyword>
<evidence type="ECO:0000256" key="2">
    <source>
        <dbReference type="ARBA" id="ARBA00029447"/>
    </source>
</evidence>
<dbReference type="PANTHER" id="PTHR43531">
    <property type="entry name" value="PROTEIN ICFG"/>
    <property type="match status" value="1"/>
</dbReference>
<keyword evidence="9" id="KW-1185">Reference proteome</keyword>
<gene>
    <name evidence="8" type="ORF">E6C76_15570</name>
</gene>
<dbReference type="Pfam" id="PF00015">
    <property type="entry name" value="MCPsignal"/>
    <property type="match status" value="1"/>
</dbReference>
<proteinExistence type="inferred from homology"/>
<evidence type="ECO:0000259" key="6">
    <source>
        <dbReference type="PROSITE" id="PS50885"/>
    </source>
</evidence>
<organism evidence="8 9">
    <name type="scientific">Pseudothauera nasutitermitis</name>
    <dbReference type="NCBI Taxonomy" id="2565930"/>
    <lineage>
        <taxon>Bacteria</taxon>
        <taxon>Pseudomonadati</taxon>
        <taxon>Pseudomonadota</taxon>
        <taxon>Betaproteobacteria</taxon>
        <taxon>Rhodocyclales</taxon>
        <taxon>Zoogloeaceae</taxon>
        <taxon>Pseudothauera</taxon>
    </lineage>
</organism>
<feature type="domain" description="Methyl-accepting transducer" evidence="5">
    <location>
        <begin position="429"/>
        <end position="644"/>
    </location>
</feature>
<evidence type="ECO:0000313" key="9">
    <source>
        <dbReference type="Proteomes" id="UP000308430"/>
    </source>
</evidence>
<protein>
    <submittedName>
        <fullName evidence="8">HAMP domain-containing protein</fullName>
    </submittedName>
</protein>
<feature type="domain" description="NIT" evidence="7">
    <location>
        <begin position="92"/>
        <end position="342"/>
    </location>
</feature>
<dbReference type="Proteomes" id="UP000308430">
    <property type="component" value="Unassembled WGS sequence"/>
</dbReference>
<comment type="caution">
    <text evidence="8">The sequence shown here is derived from an EMBL/GenBank/DDBJ whole genome shotgun (WGS) entry which is preliminary data.</text>
</comment>
<dbReference type="InterPro" id="IPR010910">
    <property type="entry name" value="Nitrate/nitrite_sensing_bac"/>
</dbReference>
<name>A0A4S4AVG3_9RHOO</name>
<dbReference type="InterPro" id="IPR003660">
    <property type="entry name" value="HAMP_dom"/>
</dbReference>
<evidence type="ECO:0000259" key="7">
    <source>
        <dbReference type="PROSITE" id="PS50906"/>
    </source>
</evidence>
<dbReference type="InterPro" id="IPR013587">
    <property type="entry name" value="Nitrate/nitrite_sensing"/>
</dbReference>
<comment type="similarity">
    <text evidence="2">Belongs to the methyl-accepting chemotaxis (MCP) protein family.</text>
</comment>
<dbReference type="OrthoDB" id="8899037at2"/>
<feature type="transmembrane region" description="Helical" evidence="4">
    <location>
        <begin position="348"/>
        <end position="369"/>
    </location>
</feature>
<dbReference type="SMART" id="SM00283">
    <property type="entry name" value="MA"/>
    <property type="match status" value="1"/>
</dbReference>
<dbReference type="PROSITE" id="PS50906">
    <property type="entry name" value="NIT"/>
    <property type="match status" value="1"/>
</dbReference>
<keyword evidence="4" id="KW-1133">Transmembrane helix</keyword>
<dbReference type="SUPFAM" id="SSF58104">
    <property type="entry name" value="Methyl-accepting chemotaxis protein (MCP) signaling domain"/>
    <property type="match status" value="1"/>
</dbReference>
<dbReference type="InterPro" id="IPR004089">
    <property type="entry name" value="MCPsignal_dom"/>
</dbReference>
<reference evidence="8 9" key="1">
    <citation type="submission" date="2019-04" db="EMBL/GenBank/DDBJ databases">
        <title>Azoarcus nasutitermitis sp. nov. isolated from termite nest.</title>
        <authorList>
            <person name="Lin S.-Y."/>
            <person name="Hameed A."/>
            <person name="Hsu Y.-H."/>
            <person name="Young C.-C."/>
        </authorList>
    </citation>
    <scope>NUCLEOTIDE SEQUENCE [LARGE SCALE GENOMIC DNA]</scope>
    <source>
        <strain evidence="8 9">CC-YHH838</strain>
    </source>
</reference>